<evidence type="ECO:0000313" key="3">
    <source>
        <dbReference type="Proteomes" id="UP000193804"/>
    </source>
</evidence>
<dbReference type="Pfam" id="PF20329">
    <property type="entry name" value="DUF6624"/>
    <property type="match status" value="1"/>
</dbReference>
<keyword evidence="1" id="KW-0732">Signal</keyword>
<keyword evidence="3" id="KW-1185">Reference proteome</keyword>
<feature type="chain" id="PRO_5012959626" description="Copper amine oxidase N-terminal domain-containing protein" evidence="1">
    <location>
        <begin position="25"/>
        <end position="228"/>
    </location>
</feature>
<dbReference type="STRING" id="1028.SAMN05661096_00064"/>
<proteinExistence type="predicted"/>
<gene>
    <name evidence="2" type="ORF">SAMN05661096_00064</name>
</gene>
<feature type="signal peptide" evidence="1">
    <location>
        <begin position="1"/>
        <end position="24"/>
    </location>
</feature>
<protein>
    <recommendedName>
        <fullName evidence="4">Copper amine oxidase N-terminal domain-containing protein</fullName>
    </recommendedName>
</protein>
<name>A0A1X7I1N8_9BACT</name>
<dbReference type="InterPro" id="IPR046732">
    <property type="entry name" value="DUF6624"/>
</dbReference>
<dbReference type="Proteomes" id="UP000193804">
    <property type="component" value="Unassembled WGS sequence"/>
</dbReference>
<dbReference type="RefSeq" id="WP_085515094.1">
    <property type="nucleotide sequence ID" value="NZ_FXAW01000001.1"/>
</dbReference>
<accession>A0A1X7I1N8</accession>
<dbReference type="EMBL" id="FXAW01000001">
    <property type="protein sequence ID" value="SMG07697.1"/>
    <property type="molecule type" value="Genomic_DNA"/>
</dbReference>
<evidence type="ECO:0000313" key="2">
    <source>
        <dbReference type="EMBL" id="SMG07697.1"/>
    </source>
</evidence>
<dbReference type="AlphaFoldDB" id="A0A1X7I1N8"/>
<evidence type="ECO:0008006" key="4">
    <source>
        <dbReference type="Google" id="ProtNLM"/>
    </source>
</evidence>
<organism evidence="2 3">
    <name type="scientific">Marivirga sericea</name>
    <dbReference type="NCBI Taxonomy" id="1028"/>
    <lineage>
        <taxon>Bacteria</taxon>
        <taxon>Pseudomonadati</taxon>
        <taxon>Bacteroidota</taxon>
        <taxon>Cytophagia</taxon>
        <taxon>Cytophagales</taxon>
        <taxon>Marivirgaceae</taxon>
        <taxon>Marivirga</taxon>
    </lineage>
</organism>
<dbReference type="OrthoDB" id="1164858at2"/>
<evidence type="ECO:0000256" key="1">
    <source>
        <dbReference type="SAM" id="SignalP"/>
    </source>
</evidence>
<reference evidence="3" key="1">
    <citation type="submission" date="2017-04" db="EMBL/GenBank/DDBJ databases">
        <authorList>
            <person name="Varghese N."/>
            <person name="Submissions S."/>
        </authorList>
    </citation>
    <scope>NUCLEOTIDE SEQUENCE [LARGE SCALE GENOMIC DNA]</scope>
    <source>
        <strain evidence="3">DSM 4125</strain>
    </source>
</reference>
<sequence length="228" mass="26387">MTNFKILNTLVVLTGLLCSFYCRAQVDNCDLPAIDRELEKREDKEQSVRMEVIPVVLEYKKTGDGLFKLMRLVHKMNKIDKKNQKYLDELFSECGWDENLSDASHSAIFLIIDHGDIEFINKYIHMVKEKAEAGILDPGDYPTVLDRKLMYEGKPQLFGTQTFSVSDSSDENNYVWPVAMPEKLSHRRDSVSLPPMSEYFKIAMDEMGIKMVWDESITIEQALEMNRD</sequence>